<dbReference type="RefSeq" id="WP_149431014.1">
    <property type="nucleotide sequence ID" value="NZ_VLNY01000006.1"/>
</dbReference>
<evidence type="ECO:0000256" key="2">
    <source>
        <dbReference type="ARBA" id="ARBA00022679"/>
    </source>
</evidence>
<evidence type="ECO:0000256" key="1">
    <source>
        <dbReference type="ARBA" id="ARBA00010982"/>
    </source>
</evidence>
<reference evidence="8 9" key="1">
    <citation type="submission" date="2019-07" db="EMBL/GenBank/DDBJ databases">
        <title>Rhodococcus cavernicolus sp. nov., isolated from a cave.</title>
        <authorList>
            <person name="Lee S.D."/>
        </authorList>
    </citation>
    <scope>NUCLEOTIDE SEQUENCE [LARGE SCALE GENOMIC DNA]</scope>
    <source>
        <strain evidence="8 9">C1-24</strain>
    </source>
</reference>
<keyword evidence="9" id="KW-1185">Reference proteome</keyword>
<dbReference type="EMBL" id="VLNY01000006">
    <property type="protein sequence ID" value="KAA0022253.1"/>
    <property type="molecule type" value="Genomic_DNA"/>
</dbReference>
<protein>
    <submittedName>
        <fullName evidence="8">Acetyl-CoA C-acyltransferase</fullName>
        <ecNumber evidence="8">2.3.1.16</ecNumber>
    </submittedName>
</protein>
<dbReference type="PIRSF" id="PIRSF000429">
    <property type="entry name" value="Ac-CoA_Ac_transf"/>
    <property type="match status" value="1"/>
</dbReference>
<organism evidence="8 9">
    <name type="scientific">Antrihabitans cavernicola</name>
    <dbReference type="NCBI Taxonomy" id="2495913"/>
    <lineage>
        <taxon>Bacteria</taxon>
        <taxon>Bacillati</taxon>
        <taxon>Actinomycetota</taxon>
        <taxon>Actinomycetes</taxon>
        <taxon>Mycobacteriales</taxon>
        <taxon>Nocardiaceae</taxon>
        <taxon>Antrihabitans</taxon>
    </lineage>
</organism>
<sequence length="386" mass="40260">MRDAVIVEAVRSPIGRRKGGLAAVHPVDLSATVLNALLDRVGVEPGVVDDVVWGCVGQVGEQAGNIARNAVLAAGWPESVPGTTIERQCGSSQQALHFAAAGVISGQYDIAVAGGVESMNRIPMGSARRVGLGDPNSDAIKQRYEGIEFNQIRGAEVLATKYDLSRTWLDEYSLRSHERAAAAVDDGRFTGEIVPVALPNGAKLEFDEGIRRATTLDKLGQLDPIVPENGRVTAGNASQISDGAAALLVMSSERARQLGLNPIARVHAATVVGCDPVTMLEGPVPATAKVLERAHLTLDDIGAFEVNEAFASVVGAWLRATGVADSRVNALGGAIALGHPLGGSGARLATTLVHHMRTEGLRYGLQTMCEGGGMANATIFENLTVA</sequence>
<keyword evidence="2 5" id="KW-0808">Transferase</keyword>
<feature type="active site" description="Proton acceptor" evidence="4">
    <location>
        <position position="339"/>
    </location>
</feature>
<dbReference type="Pfam" id="PF02803">
    <property type="entry name" value="Thiolase_C"/>
    <property type="match status" value="1"/>
</dbReference>
<evidence type="ECO:0000259" key="6">
    <source>
        <dbReference type="Pfam" id="PF00108"/>
    </source>
</evidence>
<evidence type="ECO:0000256" key="3">
    <source>
        <dbReference type="ARBA" id="ARBA00023315"/>
    </source>
</evidence>
<dbReference type="GO" id="GO:0003988">
    <property type="term" value="F:acetyl-CoA C-acyltransferase activity"/>
    <property type="evidence" value="ECO:0007669"/>
    <property type="project" value="UniProtKB-EC"/>
</dbReference>
<dbReference type="InterPro" id="IPR020616">
    <property type="entry name" value="Thiolase_N"/>
</dbReference>
<evidence type="ECO:0000256" key="4">
    <source>
        <dbReference type="PIRSR" id="PIRSR000429-1"/>
    </source>
</evidence>
<comment type="caution">
    <text evidence="8">The sequence shown here is derived from an EMBL/GenBank/DDBJ whole genome shotgun (WGS) entry which is preliminary data.</text>
</comment>
<dbReference type="InterPro" id="IPR002155">
    <property type="entry name" value="Thiolase"/>
</dbReference>
<comment type="similarity">
    <text evidence="1 5">Belongs to the thiolase-like superfamily. Thiolase family.</text>
</comment>
<dbReference type="Gene3D" id="3.40.47.10">
    <property type="match status" value="2"/>
</dbReference>
<feature type="active site" description="Proton acceptor" evidence="4">
    <location>
        <position position="369"/>
    </location>
</feature>
<keyword evidence="3 5" id="KW-0012">Acyltransferase</keyword>
<dbReference type="FunFam" id="3.40.47.10:FF:000010">
    <property type="entry name" value="Acetyl-CoA acetyltransferase (Thiolase)"/>
    <property type="match status" value="1"/>
</dbReference>
<dbReference type="OrthoDB" id="9764638at2"/>
<feature type="domain" description="Thiolase N-terminal" evidence="6">
    <location>
        <begin position="5"/>
        <end position="252"/>
    </location>
</feature>
<evidence type="ECO:0000259" key="7">
    <source>
        <dbReference type="Pfam" id="PF02803"/>
    </source>
</evidence>
<dbReference type="SUPFAM" id="SSF53901">
    <property type="entry name" value="Thiolase-like"/>
    <property type="match status" value="2"/>
</dbReference>
<evidence type="ECO:0000313" key="9">
    <source>
        <dbReference type="Proteomes" id="UP000322244"/>
    </source>
</evidence>
<dbReference type="Pfam" id="PF00108">
    <property type="entry name" value="Thiolase_N"/>
    <property type="match status" value="1"/>
</dbReference>
<dbReference type="PANTHER" id="PTHR43365:SF1">
    <property type="entry name" value="ACETYL-COA C-ACYLTRANSFERASE"/>
    <property type="match status" value="1"/>
</dbReference>
<feature type="active site" description="Acyl-thioester intermediate" evidence="4">
    <location>
        <position position="89"/>
    </location>
</feature>
<feature type="domain" description="Thiolase C-terminal" evidence="7">
    <location>
        <begin position="261"/>
        <end position="381"/>
    </location>
</feature>
<dbReference type="PROSITE" id="PS00737">
    <property type="entry name" value="THIOLASE_2"/>
    <property type="match status" value="1"/>
</dbReference>
<dbReference type="InterPro" id="IPR020613">
    <property type="entry name" value="Thiolase_CS"/>
</dbReference>
<accession>A0A5A7SCD3</accession>
<dbReference type="AlphaFoldDB" id="A0A5A7SCD3"/>
<dbReference type="CDD" id="cd00751">
    <property type="entry name" value="thiolase"/>
    <property type="match status" value="1"/>
</dbReference>
<dbReference type="NCBIfam" id="TIGR01930">
    <property type="entry name" value="AcCoA-C-Actrans"/>
    <property type="match status" value="1"/>
</dbReference>
<gene>
    <name evidence="8" type="ORF">FOY51_14815</name>
</gene>
<dbReference type="InterPro" id="IPR016039">
    <property type="entry name" value="Thiolase-like"/>
</dbReference>
<dbReference type="Proteomes" id="UP000322244">
    <property type="component" value="Unassembled WGS sequence"/>
</dbReference>
<name>A0A5A7SCD3_9NOCA</name>
<evidence type="ECO:0000256" key="5">
    <source>
        <dbReference type="RuleBase" id="RU003557"/>
    </source>
</evidence>
<dbReference type="InterPro" id="IPR020617">
    <property type="entry name" value="Thiolase_C"/>
</dbReference>
<dbReference type="PANTHER" id="PTHR43365">
    <property type="entry name" value="BLR7806 PROTEIN"/>
    <property type="match status" value="1"/>
</dbReference>
<dbReference type="EC" id="2.3.1.16" evidence="8"/>
<proteinExistence type="inferred from homology"/>
<evidence type="ECO:0000313" key="8">
    <source>
        <dbReference type="EMBL" id="KAA0022253.1"/>
    </source>
</evidence>